<organism evidence="2 3">
    <name type="scientific">Dendrobium nobile</name>
    <name type="common">Orchid</name>
    <dbReference type="NCBI Taxonomy" id="94219"/>
    <lineage>
        <taxon>Eukaryota</taxon>
        <taxon>Viridiplantae</taxon>
        <taxon>Streptophyta</taxon>
        <taxon>Embryophyta</taxon>
        <taxon>Tracheophyta</taxon>
        <taxon>Spermatophyta</taxon>
        <taxon>Magnoliopsida</taxon>
        <taxon>Liliopsida</taxon>
        <taxon>Asparagales</taxon>
        <taxon>Orchidaceae</taxon>
        <taxon>Epidendroideae</taxon>
        <taxon>Malaxideae</taxon>
        <taxon>Dendrobiinae</taxon>
        <taxon>Dendrobium</taxon>
    </lineage>
</organism>
<dbReference type="PANTHER" id="PTHR36001">
    <property type="entry name" value="CTAGE FAMILY PROTEIN-RELATED"/>
    <property type="match status" value="1"/>
</dbReference>
<evidence type="ECO:0000256" key="1">
    <source>
        <dbReference type="SAM" id="Coils"/>
    </source>
</evidence>
<feature type="coiled-coil region" evidence="1">
    <location>
        <begin position="14"/>
        <end position="76"/>
    </location>
</feature>
<sequence>MDNDDPQRQLLLLIRDYSAEKTKGERTLSDLKKRLLELQADYEVASAKLEQTKRVREAAERELRGSQAQLDRTNALLLAMETRNSGLQDEIFQVSSKLQAIKNDEKIHRDEFIRAMHEFNRKLRNFNEMAFQSLKKGHPNITSDTDQMMDMQSDDTLKDLENEILSMDAEMLSLEGECQKMTNDVSTVAEELANLQKKVSLSEAIVRQSERLKDLSGYPFPHYSINTR</sequence>
<dbReference type="Proteomes" id="UP000829196">
    <property type="component" value="Unassembled WGS sequence"/>
</dbReference>
<name>A0A8T3BCD1_DENNO</name>
<dbReference type="EMBL" id="JAGYWB010000009">
    <property type="protein sequence ID" value="KAI0510712.1"/>
    <property type="molecule type" value="Genomic_DNA"/>
</dbReference>
<dbReference type="SMR" id="A0A8T3BCD1"/>
<dbReference type="OrthoDB" id="763901at2759"/>
<reference evidence="2" key="1">
    <citation type="journal article" date="2022" name="Front. Genet.">
        <title>Chromosome-Scale Assembly of the Dendrobium nobile Genome Provides Insights Into the Molecular Mechanism of the Biosynthesis of the Medicinal Active Ingredient of Dendrobium.</title>
        <authorList>
            <person name="Xu Q."/>
            <person name="Niu S.-C."/>
            <person name="Li K.-L."/>
            <person name="Zheng P.-J."/>
            <person name="Zhang X.-J."/>
            <person name="Jia Y."/>
            <person name="Liu Y."/>
            <person name="Niu Y.-X."/>
            <person name="Yu L.-H."/>
            <person name="Chen D.-F."/>
            <person name="Zhang G.-Q."/>
        </authorList>
    </citation>
    <scope>NUCLEOTIDE SEQUENCE</scope>
    <source>
        <tissue evidence="2">Leaf</tissue>
    </source>
</reference>
<feature type="coiled-coil region" evidence="1">
    <location>
        <begin position="157"/>
        <end position="198"/>
    </location>
</feature>
<dbReference type="PANTHER" id="PTHR36001:SF2">
    <property type="entry name" value="CTAGE FAMILY PROTEIN-RELATED"/>
    <property type="match status" value="1"/>
</dbReference>
<accession>A0A8T3BCD1</accession>
<keyword evidence="3" id="KW-1185">Reference proteome</keyword>
<dbReference type="InterPro" id="IPR053327">
    <property type="entry name" value="KIP"/>
</dbReference>
<dbReference type="AlphaFoldDB" id="A0A8T3BCD1"/>
<protein>
    <submittedName>
        <fullName evidence="2">Uncharacterized protein</fullName>
    </submittedName>
</protein>
<keyword evidence="1" id="KW-0175">Coiled coil</keyword>
<comment type="caution">
    <text evidence="2">The sequence shown here is derived from an EMBL/GenBank/DDBJ whole genome shotgun (WGS) entry which is preliminary data.</text>
</comment>
<evidence type="ECO:0000313" key="2">
    <source>
        <dbReference type="EMBL" id="KAI0510712.1"/>
    </source>
</evidence>
<gene>
    <name evidence="2" type="ORF">KFK09_011321</name>
</gene>
<evidence type="ECO:0000313" key="3">
    <source>
        <dbReference type="Proteomes" id="UP000829196"/>
    </source>
</evidence>
<proteinExistence type="predicted"/>